<reference evidence="2" key="1">
    <citation type="submission" date="2019-10" db="EMBL/GenBank/DDBJ databases">
        <title>Conservation and host-specific expression of non-tandemly repeated heterogenous ribosome RNA gene in arbuscular mycorrhizal fungi.</title>
        <authorList>
            <person name="Maeda T."/>
            <person name="Kobayashi Y."/>
            <person name="Nakagawa T."/>
            <person name="Ezawa T."/>
            <person name="Yamaguchi K."/>
            <person name="Bino T."/>
            <person name="Nishimoto Y."/>
            <person name="Shigenobu S."/>
            <person name="Kawaguchi M."/>
        </authorList>
    </citation>
    <scope>NUCLEOTIDE SEQUENCE</scope>
    <source>
        <strain evidence="2">HR1</strain>
    </source>
</reference>
<gene>
    <name evidence="2" type="ORF">RCL2_001956700</name>
</gene>
<name>A0A8H3QUL4_9GLOM</name>
<feature type="region of interest" description="Disordered" evidence="1">
    <location>
        <begin position="964"/>
        <end position="986"/>
    </location>
</feature>
<dbReference type="InterPro" id="IPR011009">
    <property type="entry name" value="Kinase-like_dom_sf"/>
</dbReference>
<dbReference type="SUPFAM" id="SSF56112">
    <property type="entry name" value="Protein kinase-like (PK-like)"/>
    <property type="match status" value="1"/>
</dbReference>
<dbReference type="EMBL" id="BLAL01000218">
    <property type="protein sequence ID" value="GES92808.1"/>
    <property type="molecule type" value="Genomic_DNA"/>
</dbReference>
<proteinExistence type="predicted"/>
<feature type="compositionally biased region" description="Basic and acidic residues" evidence="1">
    <location>
        <begin position="976"/>
        <end position="986"/>
    </location>
</feature>
<sequence length="986" mass="117090">MDKEKSIKSLYISKELNTICEKCGYGCNAIYFQQNFKNWTSGNKCIDKLIQDTQLSAHYDVDKALEWIPYDRLNNIKYTAETEIYKANWIDGYSVGLDIYGYNQNASVTLRILDNFNNVTLEFINEIRKDHVIYGITQDPETGYYMIVFNNKCKECDYICIAMLFQQNFENWTSGNNDIDKLIQDAQLLTHTEDELPEVLEWVPYNRFNNIKYTAEAEVYKANWIDGYLHIWDNYNKFLMRYNQNMYVTLKILNNFNNITLEFISEIKMDYIIYGITQDPETRDYMMVLNNKCEICDELCSAMLFQQNFENWTSGNDDIDKLIQDIQLSIHDNYKGFEKVLEWIPYYKLNNIDCINTERKMYRANWIDGCINKWDYENQNWKRYNQNVFVILKNLSNPKNIELEIMNEINKSYGITQNPQTNDYMMVLSNICNKCDCTCSAMQFQQKFGIWTSANWIDGYIYNWDIHDQNWKRFDKNTLITLKSLNNPKDITLEFINKIKEDYEFYGITQDLQTKNYKMVLKSKCKKCNKICSVIIFQQNFENWTSGNSNIDKFIQYTQLSAHDYNDNNDNDKVFEKVLEWIPYDRFNNIKYTAERKVYKADWIDGCIWEFNYYDRNFIRYNQNMYVTLSILNNSNNISLDFMNEMRKDHIIYGITQDPITKNYMMVLNDKCKKCGYICNAIQFQRNFENWTSGNNDIDKFIHDNQLLAHNRTYNTIEWIPYDKFYNIKYIAKGGFGIVYKANWTDGCIGYRNSWDYKNQNWNREDQNMSVALKSLNNSKNITSEFMNEVKIHNKVSGVISGLPPYHDVNHDNYLAIKICHGLRPRFDFKVPQLIVYLIKNCLNANPLNRPTAKEIYEILDPSYNVELENQIKEVEKLNNNPLIENTVTNLGLSYEIHSEAIYTSRLLNFNNLPEPKNSYDYYAKNDNIISKEFSDSLQLRISQLNINKSESLQINLSQLNINENDQNDDQNDESEGSRIKRIKLE</sequence>
<accession>A0A8H3QUL4</accession>
<dbReference type="OrthoDB" id="544350at2759"/>
<feature type="compositionally biased region" description="Acidic residues" evidence="1">
    <location>
        <begin position="966"/>
        <end position="975"/>
    </location>
</feature>
<evidence type="ECO:0000313" key="3">
    <source>
        <dbReference type="Proteomes" id="UP000615446"/>
    </source>
</evidence>
<dbReference type="Proteomes" id="UP000615446">
    <property type="component" value="Unassembled WGS sequence"/>
</dbReference>
<evidence type="ECO:0000256" key="1">
    <source>
        <dbReference type="SAM" id="MobiDB-lite"/>
    </source>
</evidence>
<organism evidence="2 3">
    <name type="scientific">Rhizophagus clarus</name>
    <dbReference type="NCBI Taxonomy" id="94130"/>
    <lineage>
        <taxon>Eukaryota</taxon>
        <taxon>Fungi</taxon>
        <taxon>Fungi incertae sedis</taxon>
        <taxon>Mucoromycota</taxon>
        <taxon>Glomeromycotina</taxon>
        <taxon>Glomeromycetes</taxon>
        <taxon>Glomerales</taxon>
        <taxon>Glomeraceae</taxon>
        <taxon>Rhizophagus</taxon>
    </lineage>
</organism>
<dbReference type="Gene3D" id="1.10.10.1010">
    <property type="entry name" value="Intein homing endonuclease, domain IV"/>
    <property type="match status" value="6"/>
</dbReference>
<protein>
    <submittedName>
        <fullName evidence="2">Kinase-like domain-containing protein</fullName>
    </submittedName>
</protein>
<dbReference type="SUPFAM" id="SSF63829">
    <property type="entry name" value="Calcium-dependent phosphotriesterase"/>
    <property type="match status" value="1"/>
</dbReference>
<dbReference type="Gene3D" id="1.10.510.10">
    <property type="entry name" value="Transferase(Phosphotransferase) domain 1"/>
    <property type="match status" value="1"/>
</dbReference>
<comment type="caution">
    <text evidence="2">The sequence shown here is derived from an EMBL/GenBank/DDBJ whole genome shotgun (WGS) entry which is preliminary data.</text>
</comment>
<keyword evidence="2" id="KW-0808">Transferase</keyword>
<dbReference type="GO" id="GO:0016301">
    <property type="term" value="F:kinase activity"/>
    <property type="evidence" value="ECO:0007669"/>
    <property type="project" value="UniProtKB-KW"/>
</dbReference>
<keyword evidence="2" id="KW-0418">Kinase</keyword>
<dbReference type="AlphaFoldDB" id="A0A8H3QUL4"/>
<evidence type="ECO:0000313" key="2">
    <source>
        <dbReference type="EMBL" id="GES92808.1"/>
    </source>
</evidence>